<dbReference type="InterPro" id="IPR029045">
    <property type="entry name" value="ClpP/crotonase-like_dom_sf"/>
</dbReference>
<proteinExistence type="inferred from homology"/>
<evidence type="ECO:0000313" key="3">
    <source>
        <dbReference type="Proteomes" id="UP001108027"/>
    </source>
</evidence>
<dbReference type="Gene3D" id="3.90.226.10">
    <property type="entry name" value="2-enoyl-CoA Hydratase, Chain A, domain 1"/>
    <property type="match status" value="1"/>
</dbReference>
<dbReference type="PANTHER" id="PTHR43684">
    <property type="match status" value="1"/>
</dbReference>
<dbReference type="Pfam" id="PF00378">
    <property type="entry name" value="ECH_1"/>
    <property type="match status" value="1"/>
</dbReference>
<dbReference type="Proteomes" id="UP001108027">
    <property type="component" value="Unassembled WGS sequence"/>
</dbReference>
<dbReference type="InterPro" id="IPR051053">
    <property type="entry name" value="ECH/Chromodomain_protein"/>
</dbReference>
<protein>
    <submittedName>
        <fullName evidence="2">Crotonase/enoyl-CoA hydratase family protein</fullName>
    </submittedName>
</protein>
<dbReference type="InterPro" id="IPR001753">
    <property type="entry name" value="Enoyl-CoA_hydra/iso"/>
</dbReference>
<dbReference type="GO" id="GO:0003824">
    <property type="term" value="F:catalytic activity"/>
    <property type="evidence" value="ECO:0007669"/>
    <property type="project" value="UniProtKB-ARBA"/>
</dbReference>
<dbReference type="EMBL" id="JAJGNA010000002">
    <property type="protein sequence ID" value="MCC4307541.1"/>
    <property type="molecule type" value="Genomic_DNA"/>
</dbReference>
<evidence type="ECO:0000313" key="2">
    <source>
        <dbReference type="EMBL" id="MCC4307541.1"/>
    </source>
</evidence>
<evidence type="ECO:0000256" key="1">
    <source>
        <dbReference type="ARBA" id="ARBA00005254"/>
    </source>
</evidence>
<dbReference type="AlphaFoldDB" id="A0A9Q3UK70"/>
<reference evidence="2" key="1">
    <citation type="submission" date="2021-10" db="EMBL/GenBank/DDBJ databases">
        <title>The diversity and Nitrogen Metabolism of Culturable Nitrate-Utilizing Bacteria Within the Oxygen Minimum Zone of the Changjiang (Yangtze River)Estuary.</title>
        <authorList>
            <person name="Zhang D."/>
            <person name="Zheng J."/>
            <person name="Liu S."/>
            <person name="He W."/>
        </authorList>
    </citation>
    <scope>NUCLEOTIDE SEQUENCE</scope>
    <source>
        <strain evidence="2">FXH-223</strain>
    </source>
</reference>
<dbReference type="SUPFAM" id="SSF52096">
    <property type="entry name" value="ClpP/crotonase"/>
    <property type="match status" value="1"/>
</dbReference>
<sequence length="291" mass="31828">MDIPAFNTLELTVDDGIATLFLNRPEKMNAFNREMKDELLAAFDFTDQHDEVRAVIVTGKGRAFCAGADLSSGGDTFDYKKRGGEGANPDDAHRDGGGQVAMRIYRSLKPVIGAVNGAAVGVGITMQLPMDVRMASEDAKFGFVFSRRGIVNEAASSWFLSRVVGISSALEWCFTGRVFSAAEAKERGLVRSLHKADELYPAAVALAKEMVEQSAPVSVAVIRQMIWRMAGAEHPMEAHKLDSKAMKSRGGSEDVKEGVMSFLEKRPAVFPDKVSRDLPDFFDWQGEPPFE</sequence>
<dbReference type="NCBIfam" id="NF006109">
    <property type="entry name" value="PRK08260.1"/>
    <property type="match status" value="1"/>
</dbReference>
<name>A0A9Q3UK70_9GAMM</name>
<dbReference type="PANTHER" id="PTHR43684:SF4">
    <property type="entry name" value="ENOYL-COA HYDRATASE_ISOMERASE FAMILY PROTEIN (AFU_ORTHOLOGUE AFUA_1G01890)"/>
    <property type="match status" value="1"/>
</dbReference>
<comment type="similarity">
    <text evidence="1">Belongs to the enoyl-CoA hydratase/isomerase family.</text>
</comment>
<accession>A0A9Q3UK70</accession>
<keyword evidence="3" id="KW-1185">Reference proteome</keyword>
<dbReference type="CDD" id="cd06558">
    <property type="entry name" value="crotonase-like"/>
    <property type="match status" value="1"/>
</dbReference>
<comment type="caution">
    <text evidence="2">The sequence shown here is derived from an EMBL/GenBank/DDBJ whole genome shotgun (WGS) entry which is preliminary data.</text>
</comment>
<gene>
    <name evidence="2" type="ORF">LL252_03060</name>
</gene>
<dbReference type="RefSeq" id="WP_228232808.1">
    <property type="nucleotide sequence ID" value="NZ_JAJGNA010000002.1"/>
</dbReference>
<organism evidence="2 3">
    <name type="scientific">Alloalcanivorax marinus</name>
    <dbReference type="NCBI Taxonomy" id="1177169"/>
    <lineage>
        <taxon>Bacteria</taxon>
        <taxon>Pseudomonadati</taxon>
        <taxon>Pseudomonadota</taxon>
        <taxon>Gammaproteobacteria</taxon>
        <taxon>Oceanospirillales</taxon>
        <taxon>Alcanivoracaceae</taxon>
        <taxon>Alloalcanivorax</taxon>
    </lineage>
</organism>